<sequence>MSESDSHQDESAADSRTTFRMKCPDCGAENDATTVNCWICQHRLEEQIELPTTPPIEPPAFFEKLSRPESKPIWILAAVGIIVVGGGIAITDLSKLPQFVVVVLSPCLYWWRRERTPVQERKNLAPQKSLLSALGMILVCGLVMISIGIAFLAMCMVAMGRTTWH</sequence>
<gene>
    <name evidence="2" type="ORF">DSM3645_23601</name>
</gene>
<name>A3ZQF4_9BACT</name>
<comment type="caution">
    <text evidence="2">The sequence shown here is derived from an EMBL/GenBank/DDBJ whole genome shotgun (WGS) entry which is preliminary data.</text>
</comment>
<evidence type="ECO:0000313" key="2">
    <source>
        <dbReference type="EMBL" id="EAQ81430.1"/>
    </source>
</evidence>
<feature type="transmembrane region" description="Helical" evidence="1">
    <location>
        <begin position="73"/>
        <end position="90"/>
    </location>
</feature>
<dbReference type="Proteomes" id="UP000004358">
    <property type="component" value="Unassembled WGS sequence"/>
</dbReference>
<dbReference type="HOGENOM" id="CLU_1792726_0_0_0"/>
<feature type="transmembrane region" description="Helical" evidence="1">
    <location>
        <begin position="133"/>
        <end position="159"/>
    </location>
</feature>
<reference evidence="2 3" key="1">
    <citation type="submission" date="2006-02" db="EMBL/GenBank/DDBJ databases">
        <authorList>
            <person name="Amann R."/>
            <person name="Ferriera S."/>
            <person name="Johnson J."/>
            <person name="Kravitz S."/>
            <person name="Halpern A."/>
            <person name="Remington K."/>
            <person name="Beeson K."/>
            <person name="Tran B."/>
            <person name="Rogers Y.-H."/>
            <person name="Friedman R."/>
            <person name="Venter J.C."/>
        </authorList>
    </citation>
    <scope>NUCLEOTIDE SEQUENCE [LARGE SCALE GENOMIC DNA]</scope>
    <source>
        <strain evidence="2 3">DSM 3645</strain>
    </source>
</reference>
<dbReference type="OrthoDB" id="270814at2"/>
<dbReference type="EMBL" id="AANZ01000005">
    <property type="protein sequence ID" value="EAQ81430.1"/>
    <property type="molecule type" value="Genomic_DNA"/>
</dbReference>
<organism evidence="2 3">
    <name type="scientific">Blastopirellula marina DSM 3645</name>
    <dbReference type="NCBI Taxonomy" id="314230"/>
    <lineage>
        <taxon>Bacteria</taxon>
        <taxon>Pseudomonadati</taxon>
        <taxon>Planctomycetota</taxon>
        <taxon>Planctomycetia</taxon>
        <taxon>Pirellulales</taxon>
        <taxon>Pirellulaceae</taxon>
        <taxon>Blastopirellula</taxon>
    </lineage>
</organism>
<keyword evidence="1" id="KW-1133">Transmembrane helix</keyword>
<evidence type="ECO:0000313" key="3">
    <source>
        <dbReference type="Proteomes" id="UP000004358"/>
    </source>
</evidence>
<keyword evidence="1" id="KW-0812">Transmembrane</keyword>
<dbReference type="AlphaFoldDB" id="A3ZQF4"/>
<proteinExistence type="predicted"/>
<accession>A3ZQF4</accession>
<dbReference type="STRING" id="314230.DSM3645_23601"/>
<protein>
    <submittedName>
        <fullName evidence="2">Uncharacterized protein</fullName>
    </submittedName>
</protein>
<dbReference type="RefSeq" id="WP_002652619.1">
    <property type="nucleotide sequence ID" value="NZ_CH672376.1"/>
</dbReference>
<evidence type="ECO:0000256" key="1">
    <source>
        <dbReference type="SAM" id="Phobius"/>
    </source>
</evidence>
<keyword evidence="1" id="KW-0472">Membrane</keyword>